<dbReference type="InterPro" id="IPR036770">
    <property type="entry name" value="Ankyrin_rpt-contain_sf"/>
</dbReference>
<evidence type="ECO:0000313" key="6">
    <source>
        <dbReference type="EMBL" id="EFC36305.1"/>
    </source>
</evidence>
<dbReference type="CDD" id="cd16655">
    <property type="entry name" value="RING-Ubox_WDSUB1-like"/>
    <property type="match status" value="1"/>
</dbReference>
<dbReference type="SMART" id="SM00248">
    <property type="entry name" value="ANK"/>
    <property type="match status" value="6"/>
</dbReference>
<accession>D2W3Q7</accession>
<reference evidence="6 7" key="1">
    <citation type="journal article" date="2010" name="Cell">
        <title>The genome of Naegleria gruberi illuminates early eukaryotic versatility.</title>
        <authorList>
            <person name="Fritz-Laylin L.K."/>
            <person name="Prochnik S.E."/>
            <person name="Ginger M.L."/>
            <person name="Dacks J.B."/>
            <person name="Carpenter M.L."/>
            <person name="Field M.C."/>
            <person name="Kuo A."/>
            <person name="Paredez A."/>
            <person name="Chapman J."/>
            <person name="Pham J."/>
            <person name="Shu S."/>
            <person name="Neupane R."/>
            <person name="Cipriano M."/>
            <person name="Mancuso J."/>
            <person name="Tu H."/>
            <person name="Salamov A."/>
            <person name="Lindquist E."/>
            <person name="Shapiro H."/>
            <person name="Lucas S."/>
            <person name="Grigoriev I.V."/>
            <person name="Cande W.Z."/>
            <person name="Fulton C."/>
            <person name="Rokhsar D.S."/>
            <person name="Dawson S.C."/>
        </authorList>
    </citation>
    <scope>NUCLEOTIDE SEQUENCE [LARGE SCALE GENOMIC DNA]</scope>
    <source>
        <strain evidence="6 7">NEG-M</strain>
    </source>
</reference>
<dbReference type="Pfam" id="PF04564">
    <property type="entry name" value="U-box"/>
    <property type="match status" value="1"/>
</dbReference>
<feature type="repeat" description="ANK" evidence="3">
    <location>
        <begin position="607"/>
        <end position="639"/>
    </location>
</feature>
<keyword evidence="1" id="KW-0677">Repeat</keyword>
<dbReference type="PANTHER" id="PTHR24198:SF165">
    <property type="entry name" value="ANKYRIN REPEAT-CONTAINING PROTEIN-RELATED"/>
    <property type="match status" value="1"/>
</dbReference>
<proteinExistence type="predicted"/>
<dbReference type="PROSITE" id="PS50088">
    <property type="entry name" value="ANK_REPEAT"/>
    <property type="match status" value="2"/>
</dbReference>
<dbReference type="Gene3D" id="1.25.40.20">
    <property type="entry name" value="Ankyrin repeat-containing domain"/>
    <property type="match status" value="2"/>
</dbReference>
<dbReference type="Pfam" id="PF12796">
    <property type="entry name" value="Ank_2"/>
    <property type="match status" value="2"/>
</dbReference>
<protein>
    <submittedName>
        <fullName evidence="6">Predicted protein</fullName>
    </submittedName>
</protein>
<dbReference type="PROSITE" id="PS51698">
    <property type="entry name" value="U_BOX"/>
    <property type="match status" value="1"/>
</dbReference>
<dbReference type="GO" id="GO:0004842">
    <property type="term" value="F:ubiquitin-protein transferase activity"/>
    <property type="evidence" value="ECO:0007669"/>
    <property type="project" value="InterPro"/>
</dbReference>
<feature type="repeat" description="ANK" evidence="3">
    <location>
        <begin position="395"/>
        <end position="427"/>
    </location>
</feature>
<dbReference type="PANTHER" id="PTHR24198">
    <property type="entry name" value="ANKYRIN REPEAT AND PROTEIN KINASE DOMAIN-CONTAINING PROTEIN"/>
    <property type="match status" value="1"/>
</dbReference>
<dbReference type="GO" id="GO:0016567">
    <property type="term" value="P:protein ubiquitination"/>
    <property type="evidence" value="ECO:0007669"/>
    <property type="project" value="InterPro"/>
</dbReference>
<dbReference type="OMA" id="IYCPITR"/>
<dbReference type="SUPFAM" id="SSF57850">
    <property type="entry name" value="RING/U-box"/>
    <property type="match status" value="1"/>
</dbReference>
<dbReference type="OrthoDB" id="10064100at2759"/>
<gene>
    <name evidence="6" type="ORF">NAEGRDRAFT_60032</name>
</gene>
<dbReference type="InterPro" id="IPR013083">
    <property type="entry name" value="Znf_RING/FYVE/PHD"/>
</dbReference>
<evidence type="ECO:0000256" key="4">
    <source>
        <dbReference type="SAM" id="MobiDB-lite"/>
    </source>
</evidence>
<dbReference type="SMART" id="SM00504">
    <property type="entry name" value="Ubox"/>
    <property type="match status" value="1"/>
</dbReference>
<evidence type="ECO:0000259" key="5">
    <source>
        <dbReference type="PROSITE" id="PS51698"/>
    </source>
</evidence>
<dbReference type="AlphaFoldDB" id="D2W3Q7"/>
<keyword evidence="2 3" id="KW-0040">ANK repeat</keyword>
<name>D2W3Q7_NAEGR</name>
<evidence type="ECO:0000256" key="1">
    <source>
        <dbReference type="ARBA" id="ARBA00022737"/>
    </source>
</evidence>
<dbReference type="InterPro" id="IPR002110">
    <property type="entry name" value="Ankyrin_rpt"/>
</dbReference>
<keyword evidence="7" id="KW-1185">Reference proteome</keyword>
<dbReference type="PROSITE" id="PS50297">
    <property type="entry name" value="ANK_REP_REGION"/>
    <property type="match status" value="2"/>
</dbReference>
<evidence type="ECO:0000256" key="3">
    <source>
        <dbReference type="PROSITE-ProRule" id="PRU00023"/>
    </source>
</evidence>
<dbReference type="Proteomes" id="UP000006671">
    <property type="component" value="Unassembled WGS sequence"/>
</dbReference>
<evidence type="ECO:0000256" key="2">
    <source>
        <dbReference type="ARBA" id="ARBA00023043"/>
    </source>
</evidence>
<organism evidence="7">
    <name type="scientific">Naegleria gruberi</name>
    <name type="common">Amoeba</name>
    <dbReference type="NCBI Taxonomy" id="5762"/>
    <lineage>
        <taxon>Eukaryota</taxon>
        <taxon>Discoba</taxon>
        <taxon>Heterolobosea</taxon>
        <taxon>Tetramitia</taxon>
        <taxon>Eutetramitia</taxon>
        <taxon>Vahlkampfiidae</taxon>
        <taxon>Naegleria</taxon>
    </lineage>
</organism>
<dbReference type="VEuPathDB" id="AmoebaDB:NAEGRDRAFT_60032"/>
<dbReference type="RefSeq" id="XP_002669049.1">
    <property type="nucleotide sequence ID" value="XM_002669003.1"/>
</dbReference>
<feature type="domain" description="U-box" evidence="5">
    <location>
        <begin position="25"/>
        <end position="98"/>
    </location>
</feature>
<dbReference type="SUPFAM" id="SSF48403">
    <property type="entry name" value="Ankyrin repeat"/>
    <property type="match status" value="1"/>
</dbReference>
<sequence>MSNRNSPALGMNSPSLGQQQTDSNPIKDLIYCPITRRIMCDPVVTALGDTFEREAIEEWLVRRQTNPTTGEQLPNSNLSFNKTVKQMIDVFLETNPSYALNLDERYVTKKMTERLRDYFDENDCSGLSYYLSNNQYLQIYTEYSCFPIMIKGLSSYLDDGNIVHLLCETPNAESKILKSLIESLQKLETLKSEEMPSVKDLVKKSLFGTNSRGLQPIHTACFFNESEELFRELIRLQDEYETQYESSVISLQHENLDPRCKKNMYLLMFKLIITSTPHNSLSSKSFETVQKEQELNDKCMDFIFDKMGLTGDQLARITHQGVSLINYACKYNRLHLVKKMLEKSNIDVNLHVDNYYHTPLTSAVLGGAFNVVKYLIDEVKVDVEARESETQSRRDFPSALHLAILRGHFDIAHFLISRGANMNATCKMSSSNGSSIEASDPMVNKALFGNRHGLDSSFGVSSPSTSCAAKEDREEVHNLLTLCMLLCTDKQETSRKTLDFLGSLISNYDFKPTFPSTNTTITMNEPIWFAIRTIGNKQGCDQIFEWILNHFYSDRQKLANLRDKNKNNMLHWISGYGRVEMLEIAISYMSEDSSMDVHVMMNQKNLSSDTPLHVASQLGRKDICTKLIDLGADIRVRNMKLQDPLSATFVGSANSTLTAQFRIAFLKDLRKAVENRESGKTILNMQAKIRMLERKLSETKLVESPLLGSFKSANVDP</sequence>
<evidence type="ECO:0000313" key="7">
    <source>
        <dbReference type="Proteomes" id="UP000006671"/>
    </source>
</evidence>
<dbReference type="EMBL" id="GG738933">
    <property type="protein sequence ID" value="EFC36305.1"/>
    <property type="molecule type" value="Genomic_DNA"/>
</dbReference>
<dbReference type="InterPro" id="IPR003613">
    <property type="entry name" value="Ubox_domain"/>
</dbReference>
<dbReference type="Gene3D" id="3.30.40.10">
    <property type="entry name" value="Zinc/RING finger domain, C3HC4 (zinc finger)"/>
    <property type="match status" value="1"/>
</dbReference>
<dbReference type="InParanoid" id="D2W3Q7"/>
<feature type="region of interest" description="Disordered" evidence="4">
    <location>
        <begin position="1"/>
        <end position="22"/>
    </location>
</feature>
<dbReference type="GeneID" id="8862073"/>
<dbReference type="KEGG" id="ngr:NAEGRDRAFT_60032"/>
<dbReference type="STRING" id="5762.D2W3Q7"/>